<dbReference type="SUPFAM" id="SSF161098">
    <property type="entry name" value="MetI-like"/>
    <property type="match status" value="1"/>
</dbReference>
<protein>
    <recommendedName>
        <fullName evidence="8">ABC transmembrane type-1 domain-containing protein</fullName>
    </recommendedName>
</protein>
<evidence type="ECO:0000313" key="9">
    <source>
        <dbReference type="EMBL" id="MPM67679.1"/>
    </source>
</evidence>
<dbReference type="Pfam" id="PF00528">
    <property type="entry name" value="BPD_transp_1"/>
    <property type="match status" value="1"/>
</dbReference>
<keyword evidence="4 7" id="KW-0812">Transmembrane</keyword>
<evidence type="ECO:0000259" key="8">
    <source>
        <dbReference type="Pfam" id="PF00528"/>
    </source>
</evidence>
<keyword evidence="5 7" id="KW-1133">Transmembrane helix</keyword>
<gene>
    <name evidence="9" type="ORF">SDC9_114603</name>
</gene>
<keyword evidence="2" id="KW-0813">Transport</keyword>
<comment type="caution">
    <text evidence="9">The sequence shown here is derived from an EMBL/GenBank/DDBJ whole genome shotgun (WGS) entry which is preliminary data.</text>
</comment>
<dbReference type="AlphaFoldDB" id="A0A645BQI1"/>
<organism evidence="9">
    <name type="scientific">bioreactor metagenome</name>
    <dbReference type="NCBI Taxonomy" id="1076179"/>
    <lineage>
        <taxon>unclassified sequences</taxon>
        <taxon>metagenomes</taxon>
        <taxon>ecological metagenomes</taxon>
    </lineage>
</organism>
<evidence type="ECO:0000256" key="4">
    <source>
        <dbReference type="ARBA" id="ARBA00022692"/>
    </source>
</evidence>
<dbReference type="Gene3D" id="1.10.3720.10">
    <property type="entry name" value="MetI-like"/>
    <property type="match status" value="1"/>
</dbReference>
<evidence type="ECO:0000256" key="6">
    <source>
        <dbReference type="ARBA" id="ARBA00023136"/>
    </source>
</evidence>
<dbReference type="InterPro" id="IPR000515">
    <property type="entry name" value="MetI-like"/>
</dbReference>
<evidence type="ECO:0000256" key="7">
    <source>
        <dbReference type="SAM" id="Phobius"/>
    </source>
</evidence>
<evidence type="ECO:0000256" key="1">
    <source>
        <dbReference type="ARBA" id="ARBA00004651"/>
    </source>
</evidence>
<proteinExistence type="predicted"/>
<keyword evidence="3" id="KW-1003">Cell membrane</keyword>
<feature type="domain" description="ABC transmembrane type-1" evidence="8">
    <location>
        <begin position="4"/>
        <end position="133"/>
    </location>
</feature>
<dbReference type="GO" id="GO:0005886">
    <property type="term" value="C:plasma membrane"/>
    <property type="evidence" value="ECO:0007669"/>
    <property type="project" value="UniProtKB-SubCell"/>
</dbReference>
<dbReference type="InterPro" id="IPR035906">
    <property type="entry name" value="MetI-like_sf"/>
</dbReference>
<feature type="transmembrane region" description="Helical" evidence="7">
    <location>
        <begin position="109"/>
        <end position="131"/>
    </location>
</feature>
<reference evidence="9" key="1">
    <citation type="submission" date="2019-08" db="EMBL/GenBank/DDBJ databases">
        <authorList>
            <person name="Kucharzyk K."/>
            <person name="Murdoch R.W."/>
            <person name="Higgins S."/>
            <person name="Loffler F."/>
        </authorList>
    </citation>
    <scope>NUCLEOTIDE SEQUENCE</scope>
</reference>
<evidence type="ECO:0000256" key="3">
    <source>
        <dbReference type="ARBA" id="ARBA00022475"/>
    </source>
</evidence>
<comment type="subcellular location">
    <subcellularLocation>
        <location evidence="1">Cell membrane</location>
        <topology evidence="1">Multi-pass membrane protein</topology>
    </subcellularLocation>
</comment>
<keyword evidence="6 7" id="KW-0472">Membrane</keyword>
<dbReference type="PANTHER" id="PTHR30151">
    <property type="entry name" value="ALKANE SULFONATE ABC TRANSPORTER-RELATED, MEMBRANE SUBUNIT"/>
    <property type="match status" value="1"/>
</dbReference>
<sequence>MMIIWFGTGLFMKIAMAFFSTVFVAVSQAYQGGQDISQDDLNFFILHKATNSQKFWKLVFPSSMGWVIQSLKLNSGLAVLGAFIGEFIASEKGLGYIILKAGGIYDVPYVLASIICIILLSAFFNFLVSIIEKNKLKIVRALALK</sequence>
<evidence type="ECO:0000256" key="2">
    <source>
        <dbReference type="ARBA" id="ARBA00022448"/>
    </source>
</evidence>
<dbReference type="GO" id="GO:0055085">
    <property type="term" value="P:transmembrane transport"/>
    <property type="evidence" value="ECO:0007669"/>
    <property type="project" value="InterPro"/>
</dbReference>
<dbReference type="PANTHER" id="PTHR30151:SF20">
    <property type="entry name" value="ABC TRANSPORTER PERMEASE PROTEIN HI_0355-RELATED"/>
    <property type="match status" value="1"/>
</dbReference>
<accession>A0A645BQI1</accession>
<name>A0A645BQI1_9ZZZZ</name>
<dbReference type="EMBL" id="VSSQ01021824">
    <property type="protein sequence ID" value="MPM67679.1"/>
    <property type="molecule type" value="Genomic_DNA"/>
</dbReference>
<evidence type="ECO:0000256" key="5">
    <source>
        <dbReference type="ARBA" id="ARBA00022989"/>
    </source>
</evidence>